<dbReference type="InterPro" id="IPR002933">
    <property type="entry name" value="Peptidase_M20"/>
</dbReference>
<keyword evidence="2" id="KW-0479">Metal-binding</keyword>
<dbReference type="GO" id="GO:0046872">
    <property type="term" value="F:metal ion binding"/>
    <property type="evidence" value="ECO:0007669"/>
    <property type="project" value="UniProtKB-KW"/>
</dbReference>
<dbReference type="EMBL" id="MASW01000001">
    <property type="protein sequence ID" value="PXY32707.1"/>
    <property type="molecule type" value="Genomic_DNA"/>
</dbReference>
<gene>
    <name evidence="5" type="ORF">BAY60_04120</name>
</gene>
<sequence length="480" mass="50689">MARWQDGRVEQRTVSDTVQQVWQADILPSLSRLVEIPALSPAFDRDWAKTGQLDAAVDHVRAWLAARRLPGAGVEVVRLEGRSPVLLLDVPATPGAEDRGTVLLYGHLDKQPPVGGWSDGLGPWKPVIEDGRLYGRGSADDGYAGYAATAALEAVRTAGGAHARAVVLLETGEESGSPDLPAYLEHLSERLGEVTFVVCLDSGGNDYERLWLTTSLRGLAQVHVTARVLDSAQHSGLATGIVPSTVRVLRRLLERIEDSATGKILLAECNVEIPANRVAEARATAEVAPGASAGAYPLHGATTPVSGDEVELLLNNSWRPTLEVIGASGFPEPAEAGNVLRDATTLALSFRLPPTADSAAALNAIEKALTTDVPYSATIEITGTEAADGWNAPDLAPWLSGALETVSDGVFGKPWRGVGLGGSIPFMGLLGQKYPRAQFLVTGALGPDSNAHVPDEWLHLGHAQRVTEAVAHILDAHARG</sequence>
<keyword evidence="1" id="KW-0645">Protease</keyword>
<dbReference type="PANTHER" id="PTHR43270">
    <property type="entry name" value="BETA-ALA-HIS DIPEPTIDASE"/>
    <property type="match status" value="1"/>
</dbReference>
<evidence type="ECO:0000259" key="4">
    <source>
        <dbReference type="Pfam" id="PF07687"/>
    </source>
</evidence>
<keyword evidence="6" id="KW-1185">Reference proteome</keyword>
<dbReference type="SUPFAM" id="SSF53187">
    <property type="entry name" value="Zn-dependent exopeptidases"/>
    <property type="match status" value="1"/>
</dbReference>
<evidence type="ECO:0000256" key="3">
    <source>
        <dbReference type="ARBA" id="ARBA00022801"/>
    </source>
</evidence>
<organism evidence="5 6">
    <name type="scientific">Prauserella muralis</name>
    <dbReference type="NCBI Taxonomy" id="588067"/>
    <lineage>
        <taxon>Bacteria</taxon>
        <taxon>Bacillati</taxon>
        <taxon>Actinomycetota</taxon>
        <taxon>Actinomycetes</taxon>
        <taxon>Pseudonocardiales</taxon>
        <taxon>Pseudonocardiaceae</taxon>
        <taxon>Prauserella</taxon>
    </lineage>
</organism>
<proteinExistence type="predicted"/>
<name>A0A2V4BBI2_9PSEU</name>
<dbReference type="Pfam" id="PF01546">
    <property type="entry name" value="Peptidase_M20"/>
    <property type="match status" value="1"/>
</dbReference>
<dbReference type="InterPro" id="IPR051458">
    <property type="entry name" value="Cyt/Met_Dipeptidase"/>
</dbReference>
<evidence type="ECO:0000313" key="5">
    <source>
        <dbReference type="EMBL" id="PXY32707.1"/>
    </source>
</evidence>
<dbReference type="AlphaFoldDB" id="A0A2V4BBI2"/>
<dbReference type="Pfam" id="PF07687">
    <property type="entry name" value="M20_dimer"/>
    <property type="match status" value="1"/>
</dbReference>
<dbReference type="GO" id="GO:0006508">
    <property type="term" value="P:proteolysis"/>
    <property type="evidence" value="ECO:0007669"/>
    <property type="project" value="UniProtKB-KW"/>
</dbReference>
<accession>A0A2V4BBI2</accession>
<comment type="caution">
    <text evidence="5">The sequence shown here is derived from an EMBL/GenBank/DDBJ whole genome shotgun (WGS) entry which is preliminary data.</text>
</comment>
<protein>
    <submittedName>
        <fullName evidence="5">Peptidase M20</fullName>
    </submittedName>
</protein>
<dbReference type="InterPro" id="IPR011650">
    <property type="entry name" value="Peptidase_M20_dimer"/>
</dbReference>
<dbReference type="OrthoDB" id="9761532at2"/>
<evidence type="ECO:0000313" key="6">
    <source>
        <dbReference type="Proteomes" id="UP000249915"/>
    </source>
</evidence>
<reference evidence="5 6" key="1">
    <citation type="submission" date="2016-07" db="EMBL/GenBank/DDBJ databases">
        <title>Draft genome sequence of Prauserella muralis DSM 45305, isolated from a mould-covered wall in an indoor environment.</title>
        <authorList>
            <person name="Ruckert C."/>
            <person name="Albersmeier A."/>
            <person name="Jiang C.-L."/>
            <person name="Jiang Y."/>
            <person name="Kalinowski J."/>
            <person name="Schneider O."/>
            <person name="Winkler A."/>
            <person name="Zotchev S.B."/>
        </authorList>
    </citation>
    <scope>NUCLEOTIDE SEQUENCE [LARGE SCALE GENOMIC DNA]</scope>
    <source>
        <strain evidence="5 6">DSM 45305</strain>
    </source>
</reference>
<evidence type="ECO:0000256" key="2">
    <source>
        <dbReference type="ARBA" id="ARBA00022723"/>
    </source>
</evidence>
<keyword evidence="3" id="KW-0378">Hydrolase</keyword>
<dbReference type="GO" id="GO:0008233">
    <property type="term" value="F:peptidase activity"/>
    <property type="evidence" value="ECO:0007669"/>
    <property type="project" value="UniProtKB-KW"/>
</dbReference>
<feature type="domain" description="Peptidase M20 dimerisation" evidence="4">
    <location>
        <begin position="215"/>
        <end position="372"/>
    </location>
</feature>
<dbReference type="Gene3D" id="3.40.630.10">
    <property type="entry name" value="Zn peptidases"/>
    <property type="match status" value="1"/>
</dbReference>
<dbReference type="Gene3D" id="3.30.70.360">
    <property type="match status" value="1"/>
</dbReference>
<dbReference type="Proteomes" id="UP000249915">
    <property type="component" value="Unassembled WGS sequence"/>
</dbReference>
<evidence type="ECO:0000256" key="1">
    <source>
        <dbReference type="ARBA" id="ARBA00022670"/>
    </source>
</evidence>
<dbReference type="PANTHER" id="PTHR43270:SF4">
    <property type="entry name" value="CARNOSINE DIPEPTIDASE 2, ISOFORM A"/>
    <property type="match status" value="1"/>
</dbReference>